<proteinExistence type="predicted"/>
<name>A0A3P5XNC9_STRCB</name>
<dbReference type="RefSeq" id="WP_125074005.1">
    <property type="nucleotide sequence ID" value="NZ_CP053792.1"/>
</dbReference>
<dbReference type="AlphaFoldDB" id="A0A3P5XNC9"/>
<keyword evidence="2" id="KW-1185">Reference proteome</keyword>
<organism evidence="1 2">
    <name type="scientific">Streptococcus canis</name>
    <dbReference type="NCBI Taxonomy" id="1329"/>
    <lineage>
        <taxon>Bacteria</taxon>
        <taxon>Bacillati</taxon>
        <taxon>Bacillota</taxon>
        <taxon>Bacilli</taxon>
        <taxon>Lactobacillales</taxon>
        <taxon>Streptococcaceae</taxon>
        <taxon>Streptococcus</taxon>
    </lineage>
</organism>
<dbReference type="Proteomes" id="UP000280759">
    <property type="component" value="Unassembled WGS sequence"/>
</dbReference>
<evidence type="ECO:0000313" key="2">
    <source>
        <dbReference type="Proteomes" id="UP000280759"/>
    </source>
</evidence>
<dbReference type="EMBL" id="UXEP01000008">
    <property type="protein sequence ID" value="VDC42248.1"/>
    <property type="molecule type" value="Genomic_DNA"/>
</dbReference>
<reference evidence="1 2" key="1">
    <citation type="submission" date="2018-10" db="EMBL/GenBank/DDBJ databases">
        <authorList>
            <consortium name="Molecular Microbiology and Infection Unit (UMMI)"/>
            <person name="Machado M."/>
        </authorList>
    </citation>
    <scope>NUCLEOTIDE SEQUENCE [LARGE SCALE GENOMIC DNA]</scope>
    <source>
        <strain evidence="1">FMV2238.02</strain>
    </source>
</reference>
<sequence>MLNESIIKFLIILYSHTTRRKKILGRLTLATASILLFNNQSVLTEGAKPQTQNFTIEVKTTLLKLPRQQLMTLKQVNLALMSANYRRDFVSKLVNHAEMPAKVAKDKVNVF</sequence>
<accession>A0A3P5XNC9</accession>
<evidence type="ECO:0000313" key="1">
    <source>
        <dbReference type="EMBL" id="VDC42248.1"/>
    </source>
</evidence>
<gene>
    <name evidence="1" type="ORF">FMV2238Y02_06880</name>
</gene>
<protein>
    <submittedName>
        <fullName evidence="1">Uncharacterized protein</fullName>
    </submittedName>
</protein>